<dbReference type="OrthoDB" id="10053660at2759"/>
<dbReference type="Proteomes" id="UP000663829">
    <property type="component" value="Unassembled WGS sequence"/>
</dbReference>
<dbReference type="SUPFAM" id="SSF52047">
    <property type="entry name" value="RNI-like"/>
    <property type="match status" value="1"/>
</dbReference>
<reference evidence="1" key="1">
    <citation type="submission" date="2021-02" db="EMBL/GenBank/DDBJ databases">
        <authorList>
            <person name="Nowell W R."/>
        </authorList>
    </citation>
    <scope>NUCLEOTIDE SEQUENCE</scope>
</reference>
<proteinExistence type="predicted"/>
<organism evidence="1 3">
    <name type="scientific">Didymodactylos carnosus</name>
    <dbReference type="NCBI Taxonomy" id="1234261"/>
    <lineage>
        <taxon>Eukaryota</taxon>
        <taxon>Metazoa</taxon>
        <taxon>Spiralia</taxon>
        <taxon>Gnathifera</taxon>
        <taxon>Rotifera</taxon>
        <taxon>Eurotatoria</taxon>
        <taxon>Bdelloidea</taxon>
        <taxon>Philodinida</taxon>
        <taxon>Philodinidae</taxon>
        <taxon>Didymodactylos</taxon>
    </lineage>
</organism>
<name>A0A814FQS0_9BILA</name>
<comment type="caution">
    <text evidence="1">The sequence shown here is derived from an EMBL/GenBank/DDBJ whole genome shotgun (WGS) entry which is preliminary data.</text>
</comment>
<accession>A0A814FQS0</accession>
<dbReference type="EMBL" id="CAJNOQ010002895">
    <property type="protein sequence ID" value="CAF0984570.1"/>
    <property type="molecule type" value="Genomic_DNA"/>
</dbReference>
<gene>
    <name evidence="1" type="ORF">GPM918_LOCUS12930</name>
    <name evidence="2" type="ORF">SRO942_LOCUS12930</name>
</gene>
<evidence type="ECO:0000313" key="1">
    <source>
        <dbReference type="EMBL" id="CAF0984570.1"/>
    </source>
</evidence>
<evidence type="ECO:0000313" key="2">
    <source>
        <dbReference type="EMBL" id="CAF3756883.1"/>
    </source>
</evidence>
<evidence type="ECO:0000313" key="3">
    <source>
        <dbReference type="Proteomes" id="UP000663829"/>
    </source>
</evidence>
<protein>
    <submittedName>
        <fullName evidence="1">Uncharacterized protein</fullName>
    </submittedName>
</protein>
<sequence>MKSLSIYLYSLPYAFDVDPVPSNVSHLQTKSTCPTANPSFSSYSIRQVERESWMFKDRSVPQIQLMNIEQLSVSLPFDHRFLSVVPTLSNLRSLVMKDFSEDDGYDLQDLLDRLPCLEELAFDSWATETMPPYSLSSSSIHQLHLDGWDELNERNFYTSEECLELVHSPLGRQCRVLTIRVDAIKSIFILTLTMRNLRTLYLQSDGEYQPNADDFIKDLKGLLPTKWHVNRASFGAIRIQS</sequence>
<dbReference type="Proteomes" id="UP000681722">
    <property type="component" value="Unassembled WGS sequence"/>
</dbReference>
<dbReference type="AlphaFoldDB" id="A0A814FQS0"/>
<keyword evidence="3" id="KW-1185">Reference proteome</keyword>
<dbReference type="EMBL" id="CAJOBC010002895">
    <property type="protein sequence ID" value="CAF3756883.1"/>
    <property type="molecule type" value="Genomic_DNA"/>
</dbReference>